<name>A0A0S2W581_9FIRM</name>
<reference evidence="2" key="2">
    <citation type="submission" date="2015-04" db="EMBL/GenBank/DDBJ databases">
        <title>A butyrogenic pathway from the amino acid lysine in a human gut commensal.</title>
        <authorList>
            <person name="de Vos W.M."/>
            <person name="Bui N.T.P."/>
            <person name="Plugge C.M."/>
            <person name="Ritari J."/>
        </authorList>
    </citation>
    <scope>NUCLEOTIDE SEQUENCE [LARGE SCALE GENOMIC DNA]</scope>
    <source>
        <strain evidence="2">AF211</strain>
    </source>
</reference>
<keyword evidence="2" id="KW-1185">Reference proteome</keyword>
<protein>
    <submittedName>
        <fullName evidence="1">Uncharacterized protein</fullName>
    </submittedName>
</protein>
<dbReference type="EMBL" id="CP011307">
    <property type="protein sequence ID" value="ALP94443.1"/>
    <property type="molecule type" value="Genomic_DNA"/>
</dbReference>
<evidence type="ECO:0000313" key="2">
    <source>
        <dbReference type="Proteomes" id="UP000064844"/>
    </source>
</evidence>
<accession>A0A0S2W581</accession>
<gene>
    <name evidence="1" type="ORF">IB211_02052c</name>
</gene>
<dbReference type="KEGG" id="ibu:IB211_02052c"/>
<proteinExistence type="predicted"/>
<organism evidence="1 2">
    <name type="scientific">Intestinimonas butyriciproducens</name>
    <dbReference type="NCBI Taxonomy" id="1297617"/>
    <lineage>
        <taxon>Bacteria</taxon>
        <taxon>Bacillati</taxon>
        <taxon>Bacillota</taxon>
        <taxon>Clostridia</taxon>
        <taxon>Eubacteriales</taxon>
        <taxon>Intestinimonas</taxon>
    </lineage>
</organism>
<evidence type="ECO:0000313" key="1">
    <source>
        <dbReference type="EMBL" id="ALP94443.1"/>
    </source>
</evidence>
<sequence length="41" mass="4493">MASGTKCRLHFVTPFGGWVALHTPSSVAKVAWNCELVMNFV</sequence>
<reference evidence="1 2" key="1">
    <citation type="journal article" date="2015" name="Nat. Commun.">
        <title>Production of butyrate from lysine and the Amadori product fructoselysine by a human gut commensal.</title>
        <authorList>
            <person name="Bui T.P."/>
            <person name="Ritari J."/>
            <person name="Boeren S."/>
            <person name="de Waard P."/>
            <person name="Plugge C.M."/>
            <person name="de Vos W.M."/>
        </authorList>
    </citation>
    <scope>NUCLEOTIDE SEQUENCE [LARGE SCALE GENOMIC DNA]</scope>
    <source>
        <strain evidence="1 2">AF211</strain>
    </source>
</reference>
<dbReference type="Proteomes" id="UP000064844">
    <property type="component" value="Chromosome"/>
</dbReference>
<dbReference type="AlphaFoldDB" id="A0A0S2W581"/>